<evidence type="ECO:0000256" key="1">
    <source>
        <dbReference type="ARBA" id="ARBA00022603"/>
    </source>
</evidence>
<organism evidence="5 6">
    <name type="scientific">Streptomyces acidiscabies</name>
    <dbReference type="NCBI Taxonomy" id="42234"/>
    <lineage>
        <taxon>Bacteria</taxon>
        <taxon>Bacillati</taxon>
        <taxon>Actinomycetota</taxon>
        <taxon>Actinomycetes</taxon>
        <taxon>Kitasatosporales</taxon>
        <taxon>Streptomycetaceae</taxon>
        <taxon>Streptomyces</taxon>
    </lineage>
</organism>
<dbReference type="GO" id="GO:0032259">
    <property type="term" value="P:methylation"/>
    <property type="evidence" value="ECO:0007669"/>
    <property type="project" value="UniProtKB-KW"/>
</dbReference>
<feature type="domain" description="Polyketide synthase-like methyltransferase" evidence="4">
    <location>
        <begin position="46"/>
        <end position="272"/>
    </location>
</feature>
<proteinExistence type="predicted"/>
<dbReference type="Gene3D" id="3.40.50.150">
    <property type="entry name" value="Vaccinia Virus protein VP39"/>
    <property type="match status" value="1"/>
</dbReference>
<keyword evidence="2" id="KW-0808">Transferase</keyword>
<evidence type="ECO:0000259" key="4">
    <source>
        <dbReference type="SMART" id="SM00828"/>
    </source>
</evidence>
<dbReference type="GO" id="GO:0008757">
    <property type="term" value="F:S-adenosylmethionine-dependent methyltransferase activity"/>
    <property type="evidence" value="ECO:0007669"/>
    <property type="project" value="InterPro"/>
</dbReference>
<dbReference type="InterPro" id="IPR013216">
    <property type="entry name" value="Methyltransf_11"/>
</dbReference>
<dbReference type="Pfam" id="PF08241">
    <property type="entry name" value="Methyltransf_11"/>
    <property type="match status" value="1"/>
</dbReference>
<comment type="caution">
    <text evidence="5">The sequence shown here is derived from an EMBL/GenBank/DDBJ whole genome shotgun (WGS) entry which is preliminary data.</text>
</comment>
<keyword evidence="3" id="KW-0949">S-adenosyl-L-methionine</keyword>
<dbReference type="OrthoDB" id="9769602at2"/>
<keyword evidence="1" id="KW-0489">Methyltransferase</keyword>
<protein>
    <recommendedName>
        <fullName evidence="4">Polyketide synthase-like methyltransferase domain-containing protein</fullName>
    </recommendedName>
</protein>
<dbReference type="RefSeq" id="WP_050374935.1">
    <property type="nucleotide sequence ID" value="NZ_KQ257834.1"/>
</dbReference>
<dbReference type="EMBL" id="JPPY01000217">
    <property type="protein sequence ID" value="KND25830.1"/>
    <property type="molecule type" value="Genomic_DNA"/>
</dbReference>
<evidence type="ECO:0000256" key="3">
    <source>
        <dbReference type="ARBA" id="ARBA00022691"/>
    </source>
</evidence>
<dbReference type="PANTHER" id="PTHR44068">
    <property type="entry name" value="ZGC:194242"/>
    <property type="match status" value="1"/>
</dbReference>
<evidence type="ECO:0000256" key="2">
    <source>
        <dbReference type="ARBA" id="ARBA00022679"/>
    </source>
</evidence>
<accession>A0A0L0JKC9</accession>
<evidence type="ECO:0000313" key="6">
    <source>
        <dbReference type="Proteomes" id="UP000037151"/>
    </source>
</evidence>
<dbReference type="Proteomes" id="UP000037151">
    <property type="component" value="Unassembled WGS sequence"/>
</dbReference>
<dbReference type="InterPro" id="IPR029063">
    <property type="entry name" value="SAM-dependent_MTases_sf"/>
</dbReference>
<dbReference type="SMART" id="SM00828">
    <property type="entry name" value="PKS_MT"/>
    <property type="match status" value="1"/>
</dbReference>
<dbReference type="AlphaFoldDB" id="A0A0L0JKC9"/>
<dbReference type="PANTHER" id="PTHR44068:SF11">
    <property type="entry name" value="GERANYL DIPHOSPHATE 2-C-METHYLTRANSFERASE"/>
    <property type="match status" value="1"/>
</dbReference>
<dbReference type="PATRIC" id="fig|42234.21.peg.8157"/>
<evidence type="ECO:0000313" key="5">
    <source>
        <dbReference type="EMBL" id="KND25830.1"/>
    </source>
</evidence>
<gene>
    <name evidence="5" type="ORF">IQ63_39645</name>
</gene>
<reference evidence="6" key="1">
    <citation type="submission" date="2014-07" db="EMBL/GenBank/DDBJ databases">
        <title>Genome sequencing of plant-pathogenic Streptomyces species.</title>
        <authorList>
            <person name="Harrison J."/>
            <person name="Sapp M."/>
            <person name="Thwaites R."/>
            <person name="Studholme D.J."/>
        </authorList>
    </citation>
    <scope>NUCLEOTIDE SEQUENCE [LARGE SCALE GENOMIC DNA]</scope>
    <source>
        <strain evidence="6">NCPPB 4445</strain>
    </source>
</reference>
<dbReference type="CDD" id="cd02440">
    <property type="entry name" value="AdoMet_MTases"/>
    <property type="match status" value="1"/>
</dbReference>
<name>A0A0L0JKC9_9ACTN</name>
<dbReference type="InterPro" id="IPR020803">
    <property type="entry name" value="MeTfrase_dom"/>
</dbReference>
<dbReference type="SUPFAM" id="SSF53335">
    <property type="entry name" value="S-adenosyl-L-methionine-dependent methyltransferases"/>
    <property type="match status" value="1"/>
</dbReference>
<sequence>MTTDPVTTPAPVAEEVGRMYDRMTLLAADLAGGDGFNAHLGYWDTPDSALTYDEATDRLTDVMTDRLRIGAGSRLLDVGCGVGAPAVRIARRTGAEVVGISVSGEQVARARQLAARLPGQVAFEQADAMQLPYDDDSFDAAFALESMPHMPDRPHVLREVRRVLRPGGRVVLTDFFRRPAPSDGARALHETMGSTSARLDDYPALLRAAGLEFVEMLDITDETVPRSFTELAERARALDLPPDDTEARCYFDPQAVIDPALLGYLLVVARRPRA</sequence>
<dbReference type="InterPro" id="IPR050447">
    <property type="entry name" value="Erg6_SMT_methyltransf"/>
</dbReference>